<accession>A0A835PDE4</accession>
<evidence type="ECO:0000256" key="1">
    <source>
        <dbReference type="SAM" id="MobiDB-lite"/>
    </source>
</evidence>
<keyword evidence="4" id="KW-1185">Reference proteome</keyword>
<dbReference type="EMBL" id="JADCNL010000184">
    <property type="protein sequence ID" value="KAG0449478.1"/>
    <property type="molecule type" value="Genomic_DNA"/>
</dbReference>
<sequence length="67" mass="6865">MVAEQGGTIKCVGHGTMQSGKRTIGCKNLRSDMDGLDKQRSSASSTSNGASTSKPIGNRPLQGISLG</sequence>
<reference evidence="4 5" key="1">
    <citation type="journal article" date="2020" name="Nat. Food">
        <title>A phased Vanilla planifolia genome enables genetic improvement of flavour and production.</title>
        <authorList>
            <person name="Hasing T."/>
            <person name="Tang H."/>
            <person name="Brym M."/>
            <person name="Khazi F."/>
            <person name="Huang T."/>
            <person name="Chambers A.H."/>
        </authorList>
    </citation>
    <scope>NUCLEOTIDE SEQUENCE [LARGE SCALE GENOMIC DNA]</scope>
    <source>
        <tissue evidence="3">Leaf</tissue>
    </source>
</reference>
<evidence type="ECO:0000313" key="4">
    <source>
        <dbReference type="Proteomes" id="UP000636800"/>
    </source>
</evidence>
<name>A0A835PDE4_VANPL</name>
<comment type="caution">
    <text evidence="3">The sequence shown here is derived from an EMBL/GenBank/DDBJ whole genome shotgun (WGS) entry which is preliminary data.</text>
</comment>
<evidence type="ECO:0000313" key="2">
    <source>
        <dbReference type="EMBL" id="KAG0449435.1"/>
    </source>
</evidence>
<protein>
    <submittedName>
        <fullName evidence="3">Uncharacterized protein</fullName>
    </submittedName>
</protein>
<proteinExistence type="predicted"/>
<feature type="compositionally biased region" description="Basic and acidic residues" evidence="1">
    <location>
        <begin position="29"/>
        <end position="40"/>
    </location>
</feature>
<evidence type="ECO:0000313" key="5">
    <source>
        <dbReference type="Proteomes" id="UP000639772"/>
    </source>
</evidence>
<evidence type="ECO:0000313" key="3">
    <source>
        <dbReference type="EMBL" id="KAG0449478.1"/>
    </source>
</evidence>
<feature type="compositionally biased region" description="Low complexity" evidence="1">
    <location>
        <begin position="41"/>
        <end position="53"/>
    </location>
</feature>
<dbReference type="AlphaFoldDB" id="A0A835PDE4"/>
<feature type="region of interest" description="Disordered" evidence="1">
    <location>
        <begin position="1"/>
        <end position="67"/>
    </location>
</feature>
<gene>
    <name evidence="2" type="ORF">HPP92_027298</name>
    <name evidence="3" type="ORF">HPP92_027325</name>
</gene>
<dbReference type="Proteomes" id="UP000639772">
    <property type="component" value="Unassembled WGS sequence"/>
</dbReference>
<dbReference type="EMBL" id="JADCNM010000185">
    <property type="protein sequence ID" value="KAG0449435.1"/>
    <property type="molecule type" value="Genomic_DNA"/>
</dbReference>
<organism evidence="3 4">
    <name type="scientific">Vanilla planifolia</name>
    <name type="common">Vanilla</name>
    <dbReference type="NCBI Taxonomy" id="51239"/>
    <lineage>
        <taxon>Eukaryota</taxon>
        <taxon>Viridiplantae</taxon>
        <taxon>Streptophyta</taxon>
        <taxon>Embryophyta</taxon>
        <taxon>Tracheophyta</taxon>
        <taxon>Spermatophyta</taxon>
        <taxon>Magnoliopsida</taxon>
        <taxon>Liliopsida</taxon>
        <taxon>Asparagales</taxon>
        <taxon>Orchidaceae</taxon>
        <taxon>Vanilloideae</taxon>
        <taxon>Vanilleae</taxon>
        <taxon>Vanilla</taxon>
    </lineage>
</organism>
<dbReference type="Proteomes" id="UP000636800">
    <property type="component" value="Unassembled WGS sequence"/>
</dbReference>